<evidence type="ECO:0000256" key="1">
    <source>
        <dbReference type="SAM" id="SignalP"/>
    </source>
</evidence>
<dbReference type="Pfam" id="PF01244">
    <property type="entry name" value="Peptidase_M19"/>
    <property type="match status" value="1"/>
</dbReference>
<dbReference type="KEGG" id="camu:CA2015_2913"/>
<feature type="signal peptide" evidence="1">
    <location>
        <begin position="1"/>
        <end position="26"/>
    </location>
</feature>
<dbReference type="Gene3D" id="3.20.20.140">
    <property type="entry name" value="Metal-dependent hydrolases"/>
    <property type="match status" value="1"/>
</dbReference>
<keyword evidence="1" id="KW-0732">Signal</keyword>
<keyword evidence="3" id="KW-1185">Reference proteome</keyword>
<dbReference type="EMBL" id="CP012040">
    <property type="protein sequence ID" value="AKP52319.1"/>
    <property type="molecule type" value="Genomic_DNA"/>
</dbReference>
<feature type="chain" id="PRO_5005208732" evidence="1">
    <location>
        <begin position="27"/>
        <end position="447"/>
    </location>
</feature>
<accession>A0A0H4PDI5</accession>
<sequence length="447" mass="50202">MNHRRRKFLKVSGMAVTGLGVLEGFAAGQSGNNPAMPMEDPTSFQITPAMKEAYQVALKVLKPTKSQLEHGLELHRNSVVVDCYGFMPRAAVDGERMKGAVEENASPLELQDMQEDMTMTGFVEVKRETEEFINAWKASGVTCVIQNSGEEGSAIERLLKRLSRFTYATDWMKDTLIKAVTPEDILLAKQQNKHSLYFTGNGVPLPQDWISVEDELRYIRVFYQLGIRMMHLTYNRRNMIGDGCGEPNDAGLSDFGRTVVEEMNRVGVIVDIAHSGWQTSLDAAKYSTKPMVASHSTVNSLYEHYRAKPDNVIKAIADTDGYLGICCIPWFLGGSGDIASMMRHIDYMVKKFGSDRVAIGTDVAHNSQYAAEENKKVPAYRKRRNRWEALWPDPKEPFTTTKEMTQSMAWTNWPLFTVGMVQMGYSDEDIQKILSGNVLRVARAALK</sequence>
<dbReference type="InterPro" id="IPR032466">
    <property type="entry name" value="Metal_Hydrolase"/>
</dbReference>
<dbReference type="STRING" id="320787.CA2015_2913"/>
<dbReference type="PROSITE" id="PS51365">
    <property type="entry name" value="RENAL_DIPEPTIDASE_2"/>
    <property type="match status" value="1"/>
</dbReference>
<dbReference type="SUPFAM" id="SSF51556">
    <property type="entry name" value="Metallo-dependent hydrolases"/>
    <property type="match status" value="1"/>
</dbReference>
<dbReference type="PANTHER" id="PTHR10443:SF12">
    <property type="entry name" value="DIPEPTIDASE"/>
    <property type="match status" value="1"/>
</dbReference>
<organism evidence="2 3">
    <name type="scientific">Cyclobacterium amurskyense</name>
    <dbReference type="NCBI Taxonomy" id="320787"/>
    <lineage>
        <taxon>Bacteria</taxon>
        <taxon>Pseudomonadati</taxon>
        <taxon>Bacteroidota</taxon>
        <taxon>Cytophagia</taxon>
        <taxon>Cytophagales</taxon>
        <taxon>Cyclobacteriaceae</taxon>
        <taxon>Cyclobacterium</taxon>
    </lineage>
</organism>
<dbReference type="GO" id="GO:0006508">
    <property type="term" value="P:proteolysis"/>
    <property type="evidence" value="ECO:0007669"/>
    <property type="project" value="InterPro"/>
</dbReference>
<dbReference type="Proteomes" id="UP000036520">
    <property type="component" value="Chromosome"/>
</dbReference>
<protein>
    <submittedName>
        <fullName evidence="2">Dipeptidase-like protein</fullName>
    </submittedName>
</protein>
<evidence type="ECO:0000313" key="3">
    <source>
        <dbReference type="Proteomes" id="UP000036520"/>
    </source>
</evidence>
<reference evidence="2 3" key="1">
    <citation type="submission" date="2015-07" db="EMBL/GenBank/DDBJ databases">
        <authorList>
            <person name="Kim K.M."/>
        </authorList>
    </citation>
    <scope>NUCLEOTIDE SEQUENCE [LARGE SCALE GENOMIC DNA]</scope>
    <source>
        <strain evidence="2 3">KCTC 12363</strain>
    </source>
</reference>
<dbReference type="OrthoDB" id="9804920at2"/>
<proteinExistence type="predicted"/>
<gene>
    <name evidence="2" type="ORF">CA2015_2913</name>
</gene>
<dbReference type="PATRIC" id="fig|320787.5.peg.3184"/>
<dbReference type="AlphaFoldDB" id="A0A0H4PDI5"/>
<dbReference type="PANTHER" id="PTHR10443">
    <property type="entry name" value="MICROSOMAL DIPEPTIDASE"/>
    <property type="match status" value="1"/>
</dbReference>
<dbReference type="RefSeq" id="WP_048642550.1">
    <property type="nucleotide sequence ID" value="NZ_CP012040.1"/>
</dbReference>
<evidence type="ECO:0000313" key="2">
    <source>
        <dbReference type="EMBL" id="AKP52319.1"/>
    </source>
</evidence>
<dbReference type="GO" id="GO:0070573">
    <property type="term" value="F:metallodipeptidase activity"/>
    <property type="evidence" value="ECO:0007669"/>
    <property type="project" value="InterPro"/>
</dbReference>
<name>A0A0H4PDI5_9BACT</name>
<dbReference type="InterPro" id="IPR008257">
    <property type="entry name" value="Pept_M19"/>
</dbReference>